<dbReference type="KEGG" id="sgbi:P3F81_04885"/>
<gene>
    <name evidence="1" type="ORF">P3F81_04885</name>
</gene>
<dbReference type="Gene3D" id="3.30.70.1150">
    <property type="entry name" value="ACT-like. Chain A, domain 2"/>
    <property type="match status" value="1"/>
</dbReference>
<dbReference type="NCBIfam" id="TIGR03959">
    <property type="entry name" value="hyd_TM1266"/>
    <property type="match status" value="1"/>
</dbReference>
<name>A0A9Y2ETI6_9FIRM</name>
<dbReference type="AlphaFoldDB" id="A0A9Y2ETI6"/>
<dbReference type="Proteomes" id="UP001243623">
    <property type="component" value="Chromosome"/>
</dbReference>
<evidence type="ECO:0000313" key="1">
    <source>
        <dbReference type="EMBL" id="WIW71641.1"/>
    </source>
</evidence>
<dbReference type="InterPro" id="IPR045865">
    <property type="entry name" value="ACT-like_dom_sf"/>
</dbReference>
<dbReference type="Pfam" id="PF21699">
    <property type="entry name" value="TM1266-like"/>
    <property type="match status" value="1"/>
</dbReference>
<dbReference type="EMBL" id="CP120678">
    <property type="protein sequence ID" value="WIW71641.1"/>
    <property type="molecule type" value="Genomic_DNA"/>
</dbReference>
<organism evidence="1 2">
    <name type="scientific">Selenobaculum gibii</name>
    <dbReference type="NCBI Taxonomy" id="3054208"/>
    <lineage>
        <taxon>Bacteria</taxon>
        <taxon>Bacillati</taxon>
        <taxon>Bacillota</taxon>
        <taxon>Negativicutes</taxon>
        <taxon>Selenomonadales</taxon>
        <taxon>Selenomonadaceae</taxon>
        <taxon>Selenobaculum</taxon>
    </lineage>
</organism>
<accession>A0A9Y2ETI6</accession>
<dbReference type="InterPro" id="IPR023860">
    <property type="entry name" value="FeFe-hyd_TM1266"/>
</dbReference>
<dbReference type="SUPFAM" id="SSF55021">
    <property type="entry name" value="ACT-like"/>
    <property type="match status" value="1"/>
</dbReference>
<keyword evidence="2" id="KW-1185">Reference proteome</keyword>
<reference evidence="1" key="1">
    <citation type="submission" date="2023-03" db="EMBL/GenBank/DDBJ databases">
        <title>Selenobaculum gbiensis gen. nov. sp. nov., a new bacterium isolated from the gut microbiota of IBD patient.</title>
        <authorList>
            <person name="Yeo S."/>
            <person name="Park H."/>
            <person name="Huh C.S."/>
        </authorList>
    </citation>
    <scope>NUCLEOTIDE SEQUENCE</scope>
    <source>
        <strain evidence="1">ICN-92133</strain>
    </source>
</reference>
<proteinExistence type="predicted"/>
<dbReference type="InterPro" id="IPR027271">
    <property type="entry name" value="Acetolactate_synth/TF_NikR_C"/>
</dbReference>
<dbReference type="RefSeq" id="WP_147668141.1">
    <property type="nucleotide sequence ID" value="NZ_CP120678.1"/>
</dbReference>
<sequence length="91" mass="9888">MKRFGVIGIVLENPNETAYDVNQIISQYSYLIIGRIGVPKHEEKIGLIALIIEGTTDEVGAFTGKLGNLSGVTVKSALTKKQHFKEGLSND</sequence>
<protein>
    <submittedName>
        <fullName evidence="1">Iron-only hydrogenase system regulator</fullName>
    </submittedName>
</protein>
<evidence type="ECO:0000313" key="2">
    <source>
        <dbReference type="Proteomes" id="UP001243623"/>
    </source>
</evidence>